<dbReference type="GO" id="GO:0005886">
    <property type="term" value="C:plasma membrane"/>
    <property type="evidence" value="ECO:0007669"/>
    <property type="project" value="UniProtKB-SubCell"/>
</dbReference>
<feature type="non-terminal residue" evidence="11">
    <location>
        <position position="57"/>
    </location>
</feature>
<dbReference type="OrthoDB" id="9836137at2759"/>
<dbReference type="AlphaFoldDB" id="A0A851DC55"/>
<evidence type="ECO:0000256" key="5">
    <source>
        <dbReference type="ARBA" id="ARBA00022989"/>
    </source>
</evidence>
<dbReference type="SUPFAM" id="SSF81321">
    <property type="entry name" value="Family A G protein-coupled receptor-like"/>
    <property type="match status" value="1"/>
</dbReference>
<sequence length="57" mass="6561">AFAFLGCFLFIVVSYVEIFRAVLRIPSEQGRHKAFATCLPHLAVVSLFLRTAFFYYL</sequence>
<feature type="non-terminal residue" evidence="11">
    <location>
        <position position="1"/>
    </location>
</feature>
<evidence type="ECO:0000256" key="3">
    <source>
        <dbReference type="ARBA" id="ARBA00022692"/>
    </source>
</evidence>
<keyword evidence="4" id="KW-0716">Sensory transduction</keyword>
<keyword evidence="2" id="KW-1003">Cell membrane</keyword>
<accession>A0A851DC55</accession>
<evidence type="ECO:0000313" key="12">
    <source>
        <dbReference type="Proteomes" id="UP000660247"/>
    </source>
</evidence>
<feature type="transmembrane region" description="Helical" evidence="10">
    <location>
        <begin position="34"/>
        <end position="56"/>
    </location>
</feature>
<dbReference type="Proteomes" id="UP000660247">
    <property type="component" value="Unassembled WGS sequence"/>
</dbReference>
<keyword evidence="6" id="KW-0297">G-protein coupled receptor</keyword>
<dbReference type="GO" id="GO:0004930">
    <property type="term" value="F:G protein-coupled receptor activity"/>
    <property type="evidence" value="ECO:0007669"/>
    <property type="project" value="UniProtKB-KW"/>
</dbReference>
<evidence type="ECO:0000313" key="11">
    <source>
        <dbReference type="EMBL" id="NWI68041.1"/>
    </source>
</evidence>
<protein>
    <submittedName>
        <fullName evidence="11">O14A2 protein</fullName>
    </submittedName>
</protein>
<comment type="caution">
    <text evidence="11">The sequence shown here is derived from an EMBL/GenBank/DDBJ whole genome shotgun (WGS) entry which is preliminary data.</text>
</comment>
<reference evidence="11" key="1">
    <citation type="submission" date="2019-10" db="EMBL/GenBank/DDBJ databases">
        <title>Bird 10,000 Genomes (B10K) Project - Family phase.</title>
        <authorList>
            <person name="Zhang G."/>
        </authorList>
    </citation>
    <scope>NUCLEOTIDE SEQUENCE</scope>
    <source>
        <strain evidence="11">B10K-DU-002-69</strain>
        <tissue evidence="11">Muscle</tissue>
    </source>
</reference>
<comment type="subcellular location">
    <subcellularLocation>
        <location evidence="1">Cell membrane</location>
        <topology evidence="1">Multi-pass membrane protein</topology>
    </subcellularLocation>
</comment>
<evidence type="ECO:0000256" key="7">
    <source>
        <dbReference type="ARBA" id="ARBA00023136"/>
    </source>
</evidence>
<dbReference type="Pfam" id="PF13853">
    <property type="entry name" value="7tm_4"/>
    <property type="match status" value="1"/>
</dbReference>
<dbReference type="GO" id="GO:0004984">
    <property type="term" value="F:olfactory receptor activity"/>
    <property type="evidence" value="ECO:0007669"/>
    <property type="project" value="InterPro"/>
</dbReference>
<keyword evidence="4" id="KW-0552">Olfaction</keyword>
<dbReference type="EMBL" id="WEIS01064686">
    <property type="protein sequence ID" value="NWI68041.1"/>
    <property type="molecule type" value="Genomic_DNA"/>
</dbReference>
<gene>
    <name evidence="11" type="primary">Or14a2_0</name>
    <name evidence="11" type="ORF">TODMEX_R02112</name>
</gene>
<evidence type="ECO:0000256" key="8">
    <source>
        <dbReference type="ARBA" id="ARBA00023170"/>
    </source>
</evidence>
<evidence type="ECO:0000256" key="10">
    <source>
        <dbReference type="SAM" id="Phobius"/>
    </source>
</evidence>
<keyword evidence="3 10" id="KW-0812">Transmembrane</keyword>
<keyword evidence="12" id="KW-1185">Reference proteome</keyword>
<keyword evidence="7 10" id="KW-0472">Membrane</keyword>
<evidence type="ECO:0000256" key="2">
    <source>
        <dbReference type="ARBA" id="ARBA00022475"/>
    </source>
</evidence>
<evidence type="ECO:0000256" key="4">
    <source>
        <dbReference type="ARBA" id="ARBA00022725"/>
    </source>
</evidence>
<dbReference type="InterPro" id="IPR050516">
    <property type="entry name" value="Olfactory_GPCR"/>
</dbReference>
<dbReference type="InterPro" id="IPR000725">
    <property type="entry name" value="Olfact_rcpt"/>
</dbReference>
<evidence type="ECO:0000256" key="9">
    <source>
        <dbReference type="ARBA" id="ARBA00023224"/>
    </source>
</evidence>
<evidence type="ECO:0000256" key="1">
    <source>
        <dbReference type="ARBA" id="ARBA00004651"/>
    </source>
</evidence>
<name>A0A851DC55_TODME</name>
<keyword evidence="9" id="KW-0807">Transducer</keyword>
<proteinExistence type="predicted"/>
<organism evidence="11 12">
    <name type="scientific">Todus mexicanus</name>
    <name type="common">Puerto Rican tody</name>
    <dbReference type="NCBI Taxonomy" id="135184"/>
    <lineage>
        <taxon>Eukaryota</taxon>
        <taxon>Metazoa</taxon>
        <taxon>Chordata</taxon>
        <taxon>Craniata</taxon>
        <taxon>Vertebrata</taxon>
        <taxon>Euteleostomi</taxon>
        <taxon>Archelosauria</taxon>
        <taxon>Archosauria</taxon>
        <taxon>Dinosauria</taxon>
        <taxon>Saurischia</taxon>
        <taxon>Theropoda</taxon>
        <taxon>Coelurosauria</taxon>
        <taxon>Aves</taxon>
        <taxon>Neognathae</taxon>
        <taxon>Neoaves</taxon>
        <taxon>Telluraves</taxon>
        <taxon>Coraciimorphae</taxon>
        <taxon>Coraciiformes</taxon>
        <taxon>Todidae</taxon>
        <taxon>Todus</taxon>
    </lineage>
</organism>
<keyword evidence="8" id="KW-0675">Receptor</keyword>
<dbReference type="PANTHER" id="PTHR26452">
    <property type="entry name" value="OLFACTORY RECEPTOR"/>
    <property type="match status" value="1"/>
</dbReference>
<evidence type="ECO:0000256" key="6">
    <source>
        <dbReference type="ARBA" id="ARBA00023040"/>
    </source>
</evidence>
<keyword evidence="5 10" id="KW-1133">Transmembrane helix</keyword>